<keyword evidence="2" id="KW-1185">Reference proteome</keyword>
<name>A0A160P5V9_STRLU</name>
<gene>
    <name evidence="1" type="ORF">SLA_6308</name>
</gene>
<protein>
    <submittedName>
        <fullName evidence="1">Uncharacterized protein</fullName>
    </submittedName>
</protein>
<dbReference type="KEGG" id="slau:SLA_6308"/>
<reference evidence="1 2" key="1">
    <citation type="journal article" date="2016" name="Genome Announc.">
        <title>Complete Genome Sequence of Thiostrepton-Producing Streptomyces laurentii ATCC 31255.</title>
        <authorList>
            <person name="Doi K."/>
            <person name="Fujino Y."/>
            <person name="Nagayoshi Y."/>
            <person name="Ohshima T."/>
            <person name="Ogata S."/>
        </authorList>
    </citation>
    <scope>NUCLEOTIDE SEQUENCE [LARGE SCALE GENOMIC DNA]</scope>
    <source>
        <strain evidence="1 2">ATCC 31255</strain>
    </source>
</reference>
<dbReference type="AlphaFoldDB" id="A0A160P5V9"/>
<proteinExistence type="predicted"/>
<evidence type="ECO:0000313" key="1">
    <source>
        <dbReference type="EMBL" id="BAU87177.1"/>
    </source>
</evidence>
<organism evidence="1 2">
    <name type="scientific">Streptomyces laurentii</name>
    <dbReference type="NCBI Taxonomy" id="39478"/>
    <lineage>
        <taxon>Bacteria</taxon>
        <taxon>Bacillati</taxon>
        <taxon>Actinomycetota</taxon>
        <taxon>Actinomycetes</taxon>
        <taxon>Kitasatosporales</taxon>
        <taxon>Streptomycetaceae</taxon>
        <taxon>Streptomyces</taxon>
    </lineage>
</organism>
<dbReference type="EMBL" id="AP017424">
    <property type="protein sequence ID" value="BAU87177.1"/>
    <property type="molecule type" value="Genomic_DNA"/>
</dbReference>
<dbReference type="Proteomes" id="UP000217676">
    <property type="component" value="Chromosome"/>
</dbReference>
<evidence type="ECO:0000313" key="2">
    <source>
        <dbReference type="Proteomes" id="UP000217676"/>
    </source>
</evidence>
<sequence>MVGFAVELAQLGLEAAAYLPHDLFTPLEHVVVEHITPVFRNEHQVCMEVIGYVTSGTDIGVWFPAW</sequence>
<accession>A0A160P5V9</accession>